<keyword evidence="2" id="KW-1185">Reference proteome</keyword>
<dbReference type="OrthoDB" id="2894845at2759"/>
<evidence type="ECO:0000313" key="1">
    <source>
        <dbReference type="EMBL" id="THU85313.1"/>
    </source>
</evidence>
<sequence>MEIFSDELIHRILEFLVEDIPDYPKYTGLRQFLHITMHLEKDDTEKKIHRMRRIALPFLFQAIEITTEAVPFPDEEEEITQFKTIIARNADLAHLVRHVRFMITRGSFRDYKYNINKNYQFITAVLAAFPKLKCLMLLCTMPFPLGWDSQTPVIQAVNEHPSMDLCVVYPLNFTKSDDPPYHLPSISLSRVICMSSDPGPSKHAQMLVQRLGLRILHIQFTHNNWHRATYPSVLSITRGGYCSDPEYEDDIGSVEIFANFLDRHPSLRTATLAEGFPQDKALWNITLLDRIQPHTCVLGKTRARAILAPCNQNGTRTSRWQLDTVTFTSLAVDPFLGVSDLMAKLGNALPQVTDLSFGAVCRQDLEFDRHLFQNLPTKDIIVLLGTTFPKVERLHLSDTVCDNIIREWCTEDGNPSYEDVSNPSARRTFNDIQQLCEDFLWNLANVMPSLDFVSFRIWPNFAYYRKIRWHQQWRYRISEIVSAYIHRQQVNTGNTSQQVIEVVFDSPISDEARVQETW</sequence>
<proteinExistence type="predicted"/>
<dbReference type="AlphaFoldDB" id="A0A4S8L9X5"/>
<protein>
    <submittedName>
        <fullName evidence="1">Uncharacterized protein</fullName>
    </submittedName>
</protein>
<name>A0A4S8L9X5_DENBC</name>
<evidence type="ECO:0000313" key="2">
    <source>
        <dbReference type="Proteomes" id="UP000297245"/>
    </source>
</evidence>
<accession>A0A4S8L9X5</accession>
<dbReference type="Proteomes" id="UP000297245">
    <property type="component" value="Unassembled WGS sequence"/>
</dbReference>
<dbReference type="EMBL" id="ML179554">
    <property type="protein sequence ID" value="THU85313.1"/>
    <property type="molecule type" value="Genomic_DNA"/>
</dbReference>
<organism evidence="1 2">
    <name type="scientific">Dendrothele bispora (strain CBS 962.96)</name>
    <dbReference type="NCBI Taxonomy" id="1314807"/>
    <lineage>
        <taxon>Eukaryota</taxon>
        <taxon>Fungi</taxon>
        <taxon>Dikarya</taxon>
        <taxon>Basidiomycota</taxon>
        <taxon>Agaricomycotina</taxon>
        <taxon>Agaricomycetes</taxon>
        <taxon>Agaricomycetidae</taxon>
        <taxon>Agaricales</taxon>
        <taxon>Agaricales incertae sedis</taxon>
        <taxon>Dendrothele</taxon>
    </lineage>
</organism>
<reference evidence="1 2" key="1">
    <citation type="journal article" date="2019" name="Nat. Ecol. Evol.">
        <title>Megaphylogeny resolves global patterns of mushroom evolution.</title>
        <authorList>
            <person name="Varga T."/>
            <person name="Krizsan K."/>
            <person name="Foldi C."/>
            <person name="Dima B."/>
            <person name="Sanchez-Garcia M."/>
            <person name="Sanchez-Ramirez S."/>
            <person name="Szollosi G.J."/>
            <person name="Szarkandi J.G."/>
            <person name="Papp V."/>
            <person name="Albert L."/>
            <person name="Andreopoulos W."/>
            <person name="Angelini C."/>
            <person name="Antonin V."/>
            <person name="Barry K.W."/>
            <person name="Bougher N.L."/>
            <person name="Buchanan P."/>
            <person name="Buyck B."/>
            <person name="Bense V."/>
            <person name="Catcheside P."/>
            <person name="Chovatia M."/>
            <person name="Cooper J."/>
            <person name="Damon W."/>
            <person name="Desjardin D."/>
            <person name="Finy P."/>
            <person name="Geml J."/>
            <person name="Haridas S."/>
            <person name="Hughes K."/>
            <person name="Justo A."/>
            <person name="Karasinski D."/>
            <person name="Kautmanova I."/>
            <person name="Kiss B."/>
            <person name="Kocsube S."/>
            <person name="Kotiranta H."/>
            <person name="LaButti K.M."/>
            <person name="Lechner B.E."/>
            <person name="Liimatainen K."/>
            <person name="Lipzen A."/>
            <person name="Lukacs Z."/>
            <person name="Mihaltcheva S."/>
            <person name="Morgado L.N."/>
            <person name="Niskanen T."/>
            <person name="Noordeloos M.E."/>
            <person name="Ohm R.A."/>
            <person name="Ortiz-Santana B."/>
            <person name="Ovrebo C."/>
            <person name="Racz N."/>
            <person name="Riley R."/>
            <person name="Savchenko A."/>
            <person name="Shiryaev A."/>
            <person name="Soop K."/>
            <person name="Spirin V."/>
            <person name="Szebenyi C."/>
            <person name="Tomsovsky M."/>
            <person name="Tulloss R.E."/>
            <person name="Uehling J."/>
            <person name="Grigoriev I.V."/>
            <person name="Vagvolgyi C."/>
            <person name="Papp T."/>
            <person name="Martin F.M."/>
            <person name="Miettinen O."/>
            <person name="Hibbett D.S."/>
            <person name="Nagy L.G."/>
        </authorList>
    </citation>
    <scope>NUCLEOTIDE SEQUENCE [LARGE SCALE GENOMIC DNA]</scope>
    <source>
        <strain evidence="1 2">CBS 962.96</strain>
    </source>
</reference>
<gene>
    <name evidence="1" type="ORF">K435DRAFT_805999</name>
</gene>